<feature type="transmembrane region" description="Helical" evidence="1">
    <location>
        <begin position="67"/>
        <end position="87"/>
    </location>
</feature>
<accession>A0A7D9N5B8</accession>
<keyword evidence="1" id="KW-0472">Membrane</keyword>
<evidence type="ECO:0000256" key="1">
    <source>
        <dbReference type="SAM" id="Phobius"/>
    </source>
</evidence>
<dbReference type="SMART" id="SM00014">
    <property type="entry name" value="acidPPc"/>
    <property type="match status" value="1"/>
</dbReference>
<dbReference type="CDD" id="cd03392">
    <property type="entry name" value="PAP2_like_2"/>
    <property type="match status" value="1"/>
</dbReference>
<keyword evidence="1" id="KW-0812">Transmembrane</keyword>
<name>A0A7D9N5B8_LACJH</name>
<feature type="transmembrane region" description="Helical" evidence="1">
    <location>
        <begin position="143"/>
        <end position="162"/>
    </location>
</feature>
<organism evidence="3 4">
    <name type="scientific">Lactobacillus johnsonii N6.2</name>
    <dbReference type="NCBI Taxonomy" id="1408186"/>
    <lineage>
        <taxon>Bacteria</taxon>
        <taxon>Bacillati</taxon>
        <taxon>Bacillota</taxon>
        <taxon>Bacilli</taxon>
        <taxon>Lactobacillales</taxon>
        <taxon>Lactobacillaceae</taxon>
        <taxon>Lactobacillus</taxon>
    </lineage>
</organism>
<dbReference type="Proteomes" id="UP000018522">
    <property type="component" value="Chromosome"/>
</dbReference>
<keyword evidence="1" id="KW-1133">Transmembrane helix</keyword>
<dbReference type="SUPFAM" id="SSF48317">
    <property type="entry name" value="Acid phosphatase/Vanadium-dependent haloperoxidase"/>
    <property type="match status" value="1"/>
</dbReference>
<dbReference type="Pfam" id="PF01569">
    <property type="entry name" value="PAP2"/>
    <property type="match status" value="1"/>
</dbReference>
<proteinExistence type="predicted"/>
<dbReference type="InterPro" id="IPR036938">
    <property type="entry name" value="PAP2/HPO_sf"/>
</dbReference>
<dbReference type="AlphaFoldDB" id="A0A7D9N5B8"/>
<dbReference type="KEGG" id="ljn:T285_02545"/>
<dbReference type="Gene3D" id="1.20.144.10">
    <property type="entry name" value="Phosphatidic acid phosphatase type 2/haloperoxidase"/>
    <property type="match status" value="2"/>
</dbReference>
<dbReference type="InterPro" id="IPR000326">
    <property type="entry name" value="PAP2/HPO"/>
</dbReference>
<sequence>MSLGQVHSIIVKLYTNQLISNNNSDLLLLPSLYFLMDNDYNLPHLLEITRGEIFLKKKYNNLTIHDTLIPGFIFLILYVIWALLVIYKNPFIHSFDQTIIHLLSNNNPTNVAIATKLTVIGNTSTLTIATIILFICLLIAKRFAYAFFSASLMICANGYNWITKHAVERHRPLVHHLVFADGYSFPSGHSVGSATFFGILIVLTILLVKNKSWRTILIIIWSIFPLFIGYTRIFCHVHYPSDVIGGWLEGTTFVLLGFSVLYHLYLKKNK</sequence>
<gene>
    <name evidence="3" type="ORF">T285_02545</name>
</gene>
<feature type="transmembrane region" description="Helical" evidence="1">
    <location>
        <begin position="215"/>
        <end position="234"/>
    </location>
</feature>
<protein>
    <submittedName>
        <fullName evidence="3">Phospholipid phosphatase</fullName>
    </submittedName>
</protein>
<feature type="transmembrane region" description="Helical" evidence="1">
    <location>
        <begin position="246"/>
        <end position="266"/>
    </location>
</feature>
<evidence type="ECO:0000313" key="4">
    <source>
        <dbReference type="Proteomes" id="UP000018522"/>
    </source>
</evidence>
<feature type="transmembrane region" description="Helical" evidence="1">
    <location>
        <begin position="191"/>
        <end position="208"/>
    </location>
</feature>
<dbReference type="PANTHER" id="PTHR14969:SF13">
    <property type="entry name" value="AT30094P"/>
    <property type="match status" value="1"/>
</dbReference>
<dbReference type="EMBL" id="CP006811">
    <property type="protein sequence ID" value="AHA96963.1"/>
    <property type="molecule type" value="Genomic_DNA"/>
</dbReference>
<evidence type="ECO:0000259" key="2">
    <source>
        <dbReference type="SMART" id="SM00014"/>
    </source>
</evidence>
<dbReference type="PANTHER" id="PTHR14969">
    <property type="entry name" value="SPHINGOSINE-1-PHOSPHATE PHOSPHOHYDROLASE"/>
    <property type="match status" value="1"/>
</dbReference>
<feature type="domain" description="Phosphatidic acid phosphatase type 2/haloperoxidase" evidence="2">
    <location>
        <begin position="146"/>
        <end position="258"/>
    </location>
</feature>
<reference evidence="3 4" key="1">
    <citation type="journal article" date="2014" name="Genome Announc.">
        <title>Complete Genome Sequences of Lactobacillus johnsonii Strain N6.2 and Lactobacillus reuteri Strain TD1.</title>
        <authorList>
            <person name="Leonard M.T."/>
            <person name="Valladares R.B."/>
            <person name="Ardissone A."/>
            <person name="Gonzalez C.F."/>
            <person name="Lorca G.L."/>
            <person name="Triplett E.W."/>
        </authorList>
    </citation>
    <scope>NUCLEOTIDE SEQUENCE [LARGE SCALE GENOMIC DNA]</scope>
    <source>
        <strain evidence="3 4">N6.2</strain>
    </source>
</reference>
<evidence type="ECO:0000313" key="3">
    <source>
        <dbReference type="EMBL" id="AHA96963.1"/>
    </source>
</evidence>
<feature type="transmembrane region" description="Helical" evidence="1">
    <location>
        <begin position="113"/>
        <end position="136"/>
    </location>
</feature>